<comment type="caution">
    <text evidence="2">The sequence shown here is derived from an EMBL/GenBank/DDBJ whole genome shotgun (WGS) entry which is preliminary data.</text>
</comment>
<accession>A0A830FDG1</accession>
<protein>
    <recommendedName>
        <fullName evidence="4">Histidine kinase/HSP90-like ATPase domain-containing protein</fullName>
    </recommendedName>
</protein>
<dbReference type="InterPro" id="IPR036890">
    <property type="entry name" value="HATPase_C_sf"/>
</dbReference>
<name>A0A830FDG1_HALAR</name>
<reference evidence="2" key="1">
    <citation type="journal article" date="2014" name="Int. J. Syst. Evol. Microbiol.">
        <title>Complete genome sequence of Corynebacterium casei LMG S-19264T (=DSM 44701T), isolated from a smear-ripened cheese.</title>
        <authorList>
            <consortium name="US DOE Joint Genome Institute (JGI-PGF)"/>
            <person name="Walter F."/>
            <person name="Albersmeier A."/>
            <person name="Kalinowski J."/>
            <person name="Ruckert C."/>
        </authorList>
    </citation>
    <scope>NUCLEOTIDE SEQUENCE</scope>
    <source>
        <strain evidence="2">JCM 15759</strain>
    </source>
</reference>
<feature type="region of interest" description="Disordered" evidence="1">
    <location>
        <begin position="144"/>
        <end position="170"/>
    </location>
</feature>
<gene>
    <name evidence="2" type="ORF">GCM10009006_05540</name>
</gene>
<evidence type="ECO:0000313" key="2">
    <source>
        <dbReference type="EMBL" id="GGM26980.1"/>
    </source>
</evidence>
<evidence type="ECO:0000313" key="3">
    <source>
        <dbReference type="Proteomes" id="UP000656367"/>
    </source>
</evidence>
<sequence>MNVSQNFLLSNPENRIKKQIENIYESYSNPWDILAELNQNAVDAIKEWENENEDIDKDHLIELKIERSSNSIEIYDTGIGILPDNLPELLAPNATDKAGDFSTIGEKGVGLTYCIFCSNKFQIETTSPEGYYEAEINGARTWRERDQVDGVPGTENQNTDSTENKPLETGTKIRLDDVQLAESDEESIFELSPARIEYLLRTKTAIGNTKARFAENQPNIDIELTIVDEDGEAFTDDVSYEYYYPDQFWKESEVVDLEEFESRDDIGRMSDEQKRRHLDGKVWKAEGITERNGKNIRYYALFVPSSKAWDRISEQNDLIDQDGNADLEAGVYTSTRGMPTGIEIGTPDTGSGGYWANTYILLGYDGFNFDLGRKSIPGRTQGMLKEIAADKFRTFSNWRDIVNVSNKTPARKPEQVVRNQRGDRFQKLKRIKDLNCPGIQFQKVPDGQEAGVVSIFHELIGSGYLDNYRGYRTGYSQDYDFWGVYDAAIAELGESLQSQFPDQDSISQEVVIEAKYDAADVITDIESGRKYLEDIDLVVSWTINEERFETASTTIEPLADEDTFYVGSTHEVVPADPTGPAGTQLYLMCLKRHIRDQIQ</sequence>
<dbReference type="AlphaFoldDB" id="A0A830FDG1"/>
<dbReference type="Gene3D" id="3.30.565.10">
    <property type="entry name" value="Histidine kinase-like ATPase, C-terminal domain"/>
    <property type="match status" value="1"/>
</dbReference>
<dbReference type="Proteomes" id="UP000656367">
    <property type="component" value="Unassembled WGS sequence"/>
</dbReference>
<dbReference type="SUPFAM" id="SSF55874">
    <property type="entry name" value="ATPase domain of HSP90 chaperone/DNA topoisomerase II/histidine kinase"/>
    <property type="match status" value="1"/>
</dbReference>
<evidence type="ECO:0008006" key="4">
    <source>
        <dbReference type="Google" id="ProtNLM"/>
    </source>
</evidence>
<reference evidence="2" key="2">
    <citation type="submission" date="2020-09" db="EMBL/GenBank/DDBJ databases">
        <authorList>
            <person name="Sun Q."/>
            <person name="Ohkuma M."/>
        </authorList>
    </citation>
    <scope>NUCLEOTIDE SEQUENCE</scope>
    <source>
        <strain evidence="2">JCM 15759</strain>
    </source>
</reference>
<organism evidence="2 3">
    <name type="scientific">Haloarcula argentinensis</name>
    <dbReference type="NCBI Taxonomy" id="43776"/>
    <lineage>
        <taxon>Archaea</taxon>
        <taxon>Methanobacteriati</taxon>
        <taxon>Methanobacteriota</taxon>
        <taxon>Stenosarchaea group</taxon>
        <taxon>Halobacteria</taxon>
        <taxon>Halobacteriales</taxon>
        <taxon>Haloarculaceae</taxon>
        <taxon>Haloarcula</taxon>
    </lineage>
</organism>
<dbReference type="EMBL" id="BMON01000001">
    <property type="protein sequence ID" value="GGM26980.1"/>
    <property type="molecule type" value="Genomic_DNA"/>
</dbReference>
<proteinExistence type="predicted"/>
<evidence type="ECO:0000256" key="1">
    <source>
        <dbReference type="SAM" id="MobiDB-lite"/>
    </source>
</evidence>